<proteinExistence type="predicted"/>
<protein>
    <submittedName>
        <fullName evidence="1">Arylmalonate decarboxylase</fullName>
    </submittedName>
</protein>
<accession>A0ABN2MXB6</accession>
<evidence type="ECO:0000313" key="1">
    <source>
        <dbReference type="EMBL" id="GAA1842728.1"/>
    </source>
</evidence>
<keyword evidence="2" id="KW-1185">Reference proteome</keyword>
<dbReference type="InterPro" id="IPR026286">
    <property type="entry name" value="MaiA/AMDase"/>
</dbReference>
<dbReference type="Proteomes" id="UP001500449">
    <property type="component" value="Unassembled WGS sequence"/>
</dbReference>
<dbReference type="Gene3D" id="3.40.50.12500">
    <property type="match status" value="1"/>
</dbReference>
<dbReference type="PIRSF" id="PIRSF015736">
    <property type="entry name" value="MI"/>
    <property type="match status" value="1"/>
</dbReference>
<dbReference type="InterPro" id="IPR053714">
    <property type="entry name" value="Iso_Racemase_Enz_sf"/>
</dbReference>
<name>A0ABN2MXB6_9PSEU</name>
<gene>
    <name evidence="1" type="ORF">GCM10009836_22610</name>
</gene>
<dbReference type="EMBL" id="BAAAQK010000005">
    <property type="protein sequence ID" value="GAA1842728.1"/>
    <property type="molecule type" value="Genomic_DNA"/>
</dbReference>
<dbReference type="RefSeq" id="WP_344415293.1">
    <property type="nucleotide sequence ID" value="NZ_BAAAQK010000005.1"/>
</dbReference>
<dbReference type="PANTHER" id="PTHR40267">
    <property type="entry name" value="BLR3294 PROTEIN"/>
    <property type="match status" value="1"/>
</dbReference>
<comment type="caution">
    <text evidence="1">The sequence shown here is derived from an EMBL/GenBank/DDBJ whole genome shotgun (WGS) entry which is preliminary data.</text>
</comment>
<evidence type="ECO:0000313" key="2">
    <source>
        <dbReference type="Proteomes" id="UP001500449"/>
    </source>
</evidence>
<reference evidence="1 2" key="1">
    <citation type="journal article" date="2019" name="Int. J. Syst. Evol. Microbiol.">
        <title>The Global Catalogue of Microorganisms (GCM) 10K type strain sequencing project: providing services to taxonomists for standard genome sequencing and annotation.</title>
        <authorList>
            <consortium name="The Broad Institute Genomics Platform"/>
            <consortium name="The Broad Institute Genome Sequencing Center for Infectious Disease"/>
            <person name="Wu L."/>
            <person name="Ma J."/>
        </authorList>
    </citation>
    <scope>NUCLEOTIDE SEQUENCE [LARGE SCALE GENOMIC DNA]</scope>
    <source>
        <strain evidence="1 2">JCM 16009</strain>
    </source>
</reference>
<dbReference type="Pfam" id="PF17645">
    <property type="entry name" value="Amdase"/>
    <property type="match status" value="1"/>
</dbReference>
<organism evidence="1 2">
    <name type="scientific">Pseudonocardia ailaonensis</name>
    <dbReference type="NCBI Taxonomy" id="367279"/>
    <lineage>
        <taxon>Bacteria</taxon>
        <taxon>Bacillati</taxon>
        <taxon>Actinomycetota</taxon>
        <taxon>Actinomycetes</taxon>
        <taxon>Pseudonocardiales</taxon>
        <taxon>Pseudonocardiaceae</taxon>
        <taxon>Pseudonocardia</taxon>
    </lineage>
</organism>
<dbReference type="PANTHER" id="PTHR40267:SF1">
    <property type="entry name" value="BLR3294 PROTEIN"/>
    <property type="match status" value="1"/>
</dbReference>
<sequence length="271" mass="28510">MPAELSVGLAEAEDGADAPGVGVVAPFDFALDRELWRWAPEDVSLYLTRLPFFTTPVTVEMAVAVADRRSVRRATRDVLTPRPGVVTFACTSGSFVSGVAGELVLRQTMLEAGAPVATTTSGALVDALHLLGVEKLAIATPYIAAVTGRLVDFLADNGVATVASEGLGLLGNIWRVGYDQVVDIVRAADRPDAEALFISCTNLPTYDIVEPLEQALGKPVITANQVTMWASLRAIGRRAVGGGRLLDLSLPADSVVGLSTNSPGVLKRDRS</sequence>